<sequence length="567" mass="66488">MRQKFTQEQNEAFYLAAAKMFQETFGVNNCISPSGQVVKEVFFPAYRDRFGYGLGLFTTKEEAKRMRDGITKFFKARFVEKMERYTDKGIAFEQIMSKVISEFEPFMMTNDIQSAIQTFKKQLDKQIVQMQNSCLESPQELVRNLNAQIQRQILQSQTRQEEDQPLLQPVIETFWSQTRTCKMTQCKAESNFEFSSEIIVVPVMQCKTNSSELNVNEKIRADRIIVLDLQRLSPRLHSKETDNLSAYKLLQVFCIKDSILISFPMFPQMRWHSQECTTPRRICIYKYNSSRPCFFIYSSFNCSFAQLRFSIEVLYDVNGLLNYLHTSMYAMPEIQIGYQYKVIKYKRFQQKVQMSAQNQILFSTHNEIKVHTRAKRGVLPGRRQDVQEAFGVNNCISPSGQVVKEVFFPAYRDRFGYGLGLFTTKEEAKRMRDGITKFFKARFVEKMERYTDKGLAFEQIMSKVISEFEPFMMTNDIQSAIQTFKKQLDKQIVQMQNSCLESPQELVRNLNAQIQRQILQSQTRQEEDQLLVARQQNVLVIDSHLQDDHNANAESNFELVAKLLWFQ</sequence>
<name>A0AA86PXA0_9EUKA</name>
<dbReference type="AlphaFoldDB" id="A0AA86PXA0"/>
<accession>A0AA86PXA0</accession>
<gene>
    <name evidence="1" type="ORF">HINF_LOCUS33492</name>
    <name evidence="2" type="ORF">HINF_LOCUS78161</name>
</gene>
<reference evidence="2 3" key="2">
    <citation type="submission" date="2024-07" db="EMBL/GenBank/DDBJ databases">
        <authorList>
            <person name="Akdeniz Z."/>
        </authorList>
    </citation>
    <scope>NUCLEOTIDE SEQUENCE [LARGE SCALE GENOMIC DNA]</scope>
</reference>
<evidence type="ECO:0000313" key="2">
    <source>
        <dbReference type="EMBL" id="CAL6114658.1"/>
    </source>
</evidence>
<dbReference type="Proteomes" id="UP001642409">
    <property type="component" value="Unassembled WGS sequence"/>
</dbReference>
<dbReference type="EMBL" id="CAXDID020000811">
    <property type="protein sequence ID" value="CAL6114658.1"/>
    <property type="molecule type" value="Genomic_DNA"/>
</dbReference>
<proteinExistence type="predicted"/>
<comment type="caution">
    <text evidence="1">The sequence shown here is derived from an EMBL/GenBank/DDBJ whole genome shotgun (WGS) entry which is preliminary data.</text>
</comment>
<evidence type="ECO:0000313" key="3">
    <source>
        <dbReference type="Proteomes" id="UP001642409"/>
    </source>
</evidence>
<protein>
    <submittedName>
        <fullName evidence="2">Hypothetical_protein</fullName>
    </submittedName>
</protein>
<keyword evidence="3" id="KW-1185">Reference proteome</keyword>
<organism evidence="1">
    <name type="scientific">Hexamita inflata</name>
    <dbReference type="NCBI Taxonomy" id="28002"/>
    <lineage>
        <taxon>Eukaryota</taxon>
        <taxon>Metamonada</taxon>
        <taxon>Diplomonadida</taxon>
        <taxon>Hexamitidae</taxon>
        <taxon>Hexamitinae</taxon>
        <taxon>Hexamita</taxon>
    </lineage>
</organism>
<evidence type="ECO:0000313" key="1">
    <source>
        <dbReference type="EMBL" id="CAI9945847.1"/>
    </source>
</evidence>
<reference evidence="1" key="1">
    <citation type="submission" date="2023-06" db="EMBL/GenBank/DDBJ databases">
        <authorList>
            <person name="Kurt Z."/>
        </authorList>
    </citation>
    <scope>NUCLEOTIDE SEQUENCE</scope>
</reference>
<dbReference type="EMBL" id="CATOUU010000752">
    <property type="protein sequence ID" value="CAI9945847.1"/>
    <property type="molecule type" value="Genomic_DNA"/>
</dbReference>